<protein>
    <submittedName>
        <fullName evidence="1">Uncharacterized protein</fullName>
    </submittedName>
</protein>
<name>A0A258HPF5_9CAUL</name>
<dbReference type="EMBL" id="NCEQ01000003">
    <property type="protein sequence ID" value="OYX58213.1"/>
    <property type="molecule type" value="Genomic_DNA"/>
</dbReference>
<reference evidence="1 2" key="1">
    <citation type="submission" date="2017-03" db="EMBL/GenBank/DDBJ databases">
        <title>Lifting the veil on microbial sulfur biogeochemistry in mining wastewaters.</title>
        <authorList>
            <person name="Kantor R.S."/>
            <person name="Colenbrander Nelson T."/>
            <person name="Marshall S."/>
            <person name="Bennett D."/>
            <person name="Apte S."/>
            <person name="Camacho D."/>
            <person name="Thomas B.C."/>
            <person name="Warren L.A."/>
            <person name="Banfield J.F."/>
        </authorList>
    </citation>
    <scope>NUCLEOTIDE SEQUENCE [LARGE SCALE GENOMIC DNA]</scope>
    <source>
        <strain evidence="1">32-68-21</strain>
    </source>
</reference>
<dbReference type="Proteomes" id="UP000216147">
    <property type="component" value="Unassembled WGS sequence"/>
</dbReference>
<evidence type="ECO:0000313" key="2">
    <source>
        <dbReference type="Proteomes" id="UP000216147"/>
    </source>
</evidence>
<evidence type="ECO:0000313" key="1">
    <source>
        <dbReference type="EMBL" id="OYX58213.1"/>
    </source>
</evidence>
<organism evidence="1 2">
    <name type="scientific">Brevundimonas subvibrioides</name>
    <dbReference type="NCBI Taxonomy" id="74313"/>
    <lineage>
        <taxon>Bacteria</taxon>
        <taxon>Pseudomonadati</taxon>
        <taxon>Pseudomonadota</taxon>
        <taxon>Alphaproteobacteria</taxon>
        <taxon>Caulobacterales</taxon>
        <taxon>Caulobacteraceae</taxon>
        <taxon>Brevundimonas</taxon>
    </lineage>
</organism>
<comment type="caution">
    <text evidence="1">The sequence shown here is derived from an EMBL/GenBank/DDBJ whole genome shotgun (WGS) entry which is preliminary data.</text>
</comment>
<accession>A0A258HPF5</accession>
<proteinExistence type="predicted"/>
<dbReference type="AlphaFoldDB" id="A0A258HPF5"/>
<sequence>MRALYVAGATAKTIAAEYGCCERKIYARAGKEGWLRRDLKAEKPPMTPEAADAKARAISGVKADAPVRALAADADLSVAMRAAVRTTVGMLRGGDTARAYAYGRLAALMLRLDRALGDEGAASAGARTPQQEAALAAILARLGVEG</sequence>
<gene>
    <name evidence="1" type="ORF">B7Y86_04230</name>
</gene>